<dbReference type="NCBIfam" id="TIGR00254">
    <property type="entry name" value="GGDEF"/>
    <property type="match status" value="1"/>
</dbReference>
<reference evidence="5 6" key="1">
    <citation type="submission" date="2024-10" db="EMBL/GenBank/DDBJ databases">
        <title>Isolation, draft genome sequencing and identification of Phyllobacterium sp. NSA23, isolated from leaf soil.</title>
        <authorList>
            <person name="Akita H."/>
        </authorList>
    </citation>
    <scope>NUCLEOTIDE SEQUENCE [LARGE SCALE GENOMIC DNA]</scope>
    <source>
        <strain evidence="5 6">NSA23</strain>
    </source>
</reference>
<dbReference type="InterPro" id="IPR043128">
    <property type="entry name" value="Rev_trsase/Diguanyl_cyclase"/>
</dbReference>
<comment type="caution">
    <text evidence="5">The sequence shown here is derived from an EMBL/GenBank/DDBJ whole genome shotgun (WGS) entry which is preliminary data.</text>
</comment>
<evidence type="ECO:0000259" key="4">
    <source>
        <dbReference type="PROSITE" id="PS50887"/>
    </source>
</evidence>
<feature type="domain" description="GGDEF" evidence="4">
    <location>
        <begin position="256"/>
        <end position="388"/>
    </location>
</feature>
<accession>A0ABQ0GV43</accession>
<evidence type="ECO:0000313" key="5">
    <source>
        <dbReference type="EMBL" id="GAB1580536.1"/>
    </source>
</evidence>
<gene>
    <name evidence="5" type="ORF">PPNSA23_04790</name>
</gene>
<dbReference type="PANTHER" id="PTHR45138">
    <property type="entry name" value="REGULATORY COMPONENTS OF SENSORY TRANSDUCTION SYSTEM"/>
    <property type="match status" value="1"/>
</dbReference>
<dbReference type="InterPro" id="IPR029787">
    <property type="entry name" value="Nucleotide_cyclase"/>
</dbReference>
<comment type="catalytic activity">
    <reaction evidence="2">
        <text>2 GTP = 3',3'-c-di-GMP + 2 diphosphate</text>
        <dbReference type="Rhea" id="RHEA:24898"/>
        <dbReference type="ChEBI" id="CHEBI:33019"/>
        <dbReference type="ChEBI" id="CHEBI:37565"/>
        <dbReference type="ChEBI" id="CHEBI:58805"/>
        <dbReference type="EC" id="2.7.7.65"/>
    </reaction>
</comment>
<keyword evidence="3" id="KW-0472">Membrane</keyword>
<evidence type="ECO:0000313" key="6">
    <source>
        <dbReference type="Proteomes" id="UP001628091"/>
    </source>
</evidence>
<dbReference type="RefSeq" id="WP_407863526.1">
    <property type="nucleotide sequence ID" value="NZ_BAAFZP010000001.1"/>
</dbReference>
<feature type="transmembrane region" description="Helical" evidence="3">
    <location>
        <begin position="60"/>
        <end position="80"/>
    </location>
</feature>
<feature type="transmembrane region" description="Helical" evidence="3">
    <location>
        <begin position="92"/>
        <end position="111"/>
    </location>
</feature>
<dbReference type="PROSITE" id="PS50887">
    <property type="entry name" value="GGDEF"/>
    <property type="match status" value="1"/>
</dbReference>
<feature type="transmembrane region" description="Helical" evidence="3">
    <location>
        <begin position="6"/>
        <end position="27"/>
    </location>
</feature>
<name>A0ABQ0GV43_9HYPH</name>
<dbReference type="EMBL" id="BAAFZP010000001">
    <property type="protein sequence ID" value="GAB1580536.1"/>
    <property type="molecule type" value="Genomic_DNA"/>
</dbReference>
<dbReference type="Proteomes" id="UP001628091">
    <property type="component" value="Unassembled WGS sequence"/>
</dbReference>
<dbReference type="Gene3D" id="3.30.70.270">
    <property type="match status" value="1"/>
</dbReference>
<protein>
    <recommendedName>
        <fullName evidence="1">diguanylate cyclase</fullName>
        <ecNumber evidence="1">2.7.7.65</ecNumber>
    </recommendedName>
</protein>
<dbReference type="SUPFAM" id="SSF55073">
    <property type="entry name" value="Nucleotide cyclase"/>
    <property type="match status" value="1"/>
</dbReference>
<evidence type="ECO:0000256" key="3">
    <source>
        <dbReference type="SAM" id="Phobius"/>
    </source>
</evidence>
<keyword evidence="3" id="KW-1133">Transmembrane helix</keyword>
<dbReference type="InterPro" id="IPR050469">
    <property type="entry name" value="Diguanylate_Cyclase"/>
</dbReference>
<evidence type="ECO:0000256" key="2">
    <source>
        <dbReference type="ARBA" id="ARBA00034247"/>
    </source>
</evidence>
<dbReference type="SMART" id="SM00267">
    <property type="entry name" value="GGDEF"/>
    <property type="match status" value="1"/>
</dbReference>
<dbReference type="Pfam" id="PF00990">
    <property type="entry name" value="GGDEF"/>
    <property type="match status" value="1"/>
</dbReference>
<evidence type="ECO:0000256" key="1">
    <source>
        <dbReference type="ARBA" id="ARBA00012528"/>
    </source>
</evidence>
<sequence>MTFVPSALLALFALTFCGIWGACRVAVPDHKCDFLLIYGAAFLVFSMALFSQVASLPPGVASNAMVSGSLYVGACLLLARGVLERSGSTLPAAFYPTAFFAILLPTAYFLYVDSNVIVRIYLLNFGMGAIFLYLAARANFLRRGTLTDRILFWLIVALALHFFLRTLLTVGSVTAIEHLPRAELIKDFGTTSFWNWSKISVALLGAAVGLGLLTVSGADIIMALRSERDTDPLTGTLNRRGLDSEFPRLLAKSSMSPVSVIVCDLDYFKSINDTYGHAVGDSVLVDFAELLMSSVRPTDLVARIGGEEFVIVLAGMTIQNAYSFAERIRKAVQDRRFDHVDAGQIITCSFGITRYRKNENIWGAVKRADGILYAAKEAGRNRTYAEGMQRPFAA</sequence>
<organism evidence="5 6">
    <name type="scientific">Phyllobacterium phragmitis</name>
    <dbReference type="NCBI Taxonomy" id="2670329"/>
    <lineage>
        <taxon>Bacteria</taxon>
        <taxon>Pseudomonadati</taxon>
        <taxon>Pseudomonadota</taxon>
        <taxon>Alphaproteobacteria</taxon>
        <taxon>Hyphomicrobiales</taxon>
        <taxon>Phyllobacteriaceae</taxon>
        <taxon>Phyllobacterium</taxon>
    </lineage>
</organism>
<dbReference type="EC" id="2.7.7.65" evidence="1"/>
<feature type="transmembrane region" description="Helical" evidence="3">
    <location>
        <begin position="117"/>
        <end position="138"/>
    </location>
</feature>
<proteinExistence type="predicted"/>
<keyword evidence="3" id="KW-0812">Transmembrane</keyword>
<dbReference type="PANTHER" id="PTHR45138:SF9">
    <property type="entry name" value="DIGUANYLATE CYCLASE DGCM-RELATED"/>
    <property type="match status" value="1"/>
</dbReference>
<keyword evidence="6" id="KW-1185">Reference proteome</keyword>
<dbReference type="CDD" id="cd01949">
    <property type="entry name" value="GGDEF"/>
    <property type="match status" value="1"/>
</dbReference>
<feature type="transmembrane region" description="Helical" evidence="3">
    <location>
        <begin position="34"/>
        <end position="54"/>
    </location>
</feature>
<feature type="transmembrane region" description="Helical" evidence="3">
    <location>
        <begin position="150"/>
        <end position="176"/>
    </location>
</feature>
<feature type="transmembrane region" description="Helical" evidence="3">
    <location>
        <begin position="196"/>
        <end position="218"/>
    </location>
</feature>
<dbReference type="InterPro" id="IPR000160">
    <property type="entry name" value="GGDEF_dom"/>
</dbReference>